<feature type="region of interest" description="Disordered" evidence="1">
    <location>
        <begin position="1"/>
        <end position="20"/>
    </location>
</feature>
<evidence type="ECO:0000313" key="2">
    <source>
        <dbReference type="EMBL" id="VEL07426.1"/>
    </source>
</evidence>
<accession>A0A3S5CGW5</accession>
<protein>
    <submittedName>
        <fullName evidence="2">Uncharacterized protein</fullName>
    </submittedName>
</protein>
<gene>
    <name evidence="2" type="ORF">PXEA_LOCUS866</name>
</gene>
<dbReference type="Proteomes" id="UP000784294">
    <property type="component" value="Unassembled WGS sequence"/>
</dbReference>
<proteinExistence type="predicted"/>
<evidence type="ECO:0000256" key="1">
    <source>
        <dbReference type="SAM" id="MobiDB-lite"/>
    </source>
</evidence>
<name>A0A3S5CGW5_9PLAT</name>
<dbReference type="EMBL" id="CAAALY010001706">
    <property type="protein sequence ID" value="VEL07426.1"/>
    <property type="molecule type" value="Genomic_DNA"/>
</dbReference>
<sequence length="112" mass="12398">MFSLSSSPNNSSSESESNNLIGGQLKSQVSFSTHKPQTPSTSSFVDTLPSLQFSASSNKYKTFPLPLPDSLDLEMGLPSLLPLWLCLARIPYEVAREGVRIRLSEHDQKRSR</sequence>
<comment type="caution">
    <text evidence="2">The sequence shown here is derived from an EMBL/GenBank/DDBJ whole genome shotgun (WGS) entry which is preliminary data.</text>
</comment>
<evidence type="ECO:0000313" key="3">
    <source>
        <dbReference type="Proteomes" id="UP000784294"/>
    </source>
</evidence>
<organism evidence="2 3">
    <name type="scientific">Protopolystoma xenopodis</name>
    <dbReference type="NCBI Taxonomy" id="117903"/>
    <lineage>
        <taxon>Eukaryota</taxon>
        <taxon>Metazoa</taxon>
        <taxon>Spiralia</taxon>
        <taxon>Lophotrochozoa</taxon>
        <taxon>Platyhelminthes</taxon>
        <taxon>Monogenea</taxon>
        <taxon>Polyopisthocotylea</taxon>
        <taxon>Polystomatidea</taxon>
        <taxon>Polystomatidae</taxon>
        <taxon>Protopolystoma</taxon>
    </lineage>
</organism>
<keyword evidence="3" id="KW-1185">Reference proteome</keyword>
<reference evidence="2" key="1">
    <citation type="submission" date="2018-11" db="EMBL/GenBank/DDBJ databases">
        <authorList>
            <consortium name="Pathogen Informatics"/>
        </authorList>
    </citation>
    <scope>NUCLEOTIDE SEQUENCE</scope>
</reference>
<dbReference type="AlphaFoldDB" id="A0A3S5CGW5"/>
<feature type="region of interest" description="Disordered" evidence="1">
    <location>
        <begin position="25"/>
        <end position="44"/>
    </location>
</feature>